<protein>
    <submittedName>
        <fullName evidence="2">Uncharacterized protein</fullName>
    </submittedName>
</protein>
<proteinExistence type="predicted"/>
<name>A0A0B6ZL41_9EUPU</name>
<gene>
    <name evidence="2" type="primary">ORF69966</name>
</gene>
<evidence type="ECO:0000313" key="2">
    <source>
        <dbReference type="EMBL" id="CEK69359.1"/>
    </source>
</evidence>
<feature type="compositionally biased region" description="Basic and acidic residues" evidence="1">
    <location>
        <begin position="1"/>
        <end position="28"/>
    </location>
</feature>
<organism evidence="2">
    <name type="scientific">Arion vulgaris</name>
    <dbReference type="NCBI Taxonomy" id="1028688"/>
    <lineage>
        <taxon>Eukaryota</taxon>
        <taxon>Metazoa</taxon>
        <taxon>Spiralia</taxon>
        <taxon>Lophotrochozoa</taxon>
        <taxon>Mollusca</taxon>
        <taxon>Gastropoda</taxon>
        <taxon>Heterobranchia</taxon>
        <taxon>Euthyneura</taxon>
        <taxon>Panpulmonata</taxon>
        <taxon>Eupulmonata</taxon>
        <taxon>Stylommatophora</taxon>
        <taxon>Helicina</taxon>
        <taxon>Arionoidea</taxon>
        <taxon>Arionidae</taxon>
        <taxon>Arion</taxon>
    </lineage>
</organism>
<feature type="region of interest" description="Disordered" evidence="1">
    <location>
        <begin position="1"/>
        <end position="37"/>
    </location>
</feature>
<reference evidence="2" key="1">
    <citation type="submission" date="2014-12" db="EMBL/GenBank/DDBJ databases">
        <title>Insight into the proteome of Arion vulgaris.</title>
        <authorList>
            <person name="Aradska J."/>
            <person name="Bulat T."/>
            <person name="Smidak R."/>
            <person name="Sarate P."/>
            <person name="Gangsoo J."/>
            <person name="Sialana F."/>
            <person name="Bilban M."/>
            <person name="Lubec G."/>
        </authorList>
    </citation>
    <scope>NUCLEOTIDE SEQUENCE</scope>
    <source>
        <tissue evidence="2">Skin</tissue>
    </source>
</reference>
<sequence length="49" mass="5748">MLQKELQIKENKESKKMKLENKNKKIEDGNDTMGSRRALWKEASLQIGE</sequence>
<dbReference type="AlphaFoldDB" id="A0A0B6ZL41"/>
<accession>A0A0B6ZL41</accession>
<dbReference type="EMBL" id="HACG01022494">
    <property type="protein sequence ID" value="CEK69359.1"/>
    <property type="molecule type" value="Transcribed_RNA"/>
</dbReference>
<evidence type="ECO:0000256" key="1">
    <source>
        <dbReference type="SAM" id="MobiDB-lite"/>
    </source>
</evidence>